<accession>A0ACC3A836</accession>
<gene>
    <name evidence="1" type="ORF">H2198_004614</name>
</gene>
<evidence type="ECO:0000313" key="1">
    <source>
        <dbReference type="EMBL" id="KAJ9657014.1"/>
    </source>
</evidence>
<dbReference type="Proteomes" id="UP001172386">
    <property type="component" value="Unassembled WGS sequence"/>
</dbReference>
<organism evidence="1 2">
    <name type="scientific">Neophaeococcomyces mojaviensis</name>
    <dbReference type="NCBI Taxonomy" id="3383035"/>
    <lineage>
        <taxon>Eukaryota</taxon>
        <taxon>Fungi</taxon>
        <taxon>Dikarya</taxon>
        <taxon>Ascomycota</taxon>
        <taxon>Pezizomycotina</taxon>
        <taxon>Eurotiomycetes</taxon>
        <taxon>Chaetothyriomycetidae</taxon>
        <taxon>Chaetothyriales</taxon>
        <taxon>Chaetothyriales incertae sedis</taxon>
        <taxon>Neophaeococcomyces</taxon>
    </lineage>
</organism>
<evidence type="ECO:0000313" key="2">
    <source>
        <dbReference type="Proteomes" id="UP001172386"/>
    </source>
</evidence>
<sequence length="398" mass="44826">MSTDESAKSRSQLGDNGFPKITGKVNDFLYQLQELKDQQQHLDFVPIVGTVKLHGMHADILFSLTGVAKRDSKSSNEDPLETELASAAAALNLSEKGLEECGVSFQSRNVLCDAEASNHGWPRDIARHPDALQYLKTRVMERYLSRYPGASIDRTQPLIIAGEWIGTGVQKGVGISKLSPRFIILGIKINGQWQPDDDYSDIEANKAGIFTIHRVPQFKFMFDMSDISENNYVLLDMQRIADDVEFCCPYAAHFGIENSRGEGVVWKIGTLDGITNPKCWFKTKGPISGPENRIDPQSITRNAEKKLTVNSASEKWVSKRRVEQGFEYLLELGLEPSKESMKQFINWVVQDVMTEEKSEIDKIRSQYSDASRLVKAKVGQLAREKYFETMREVGIDSF</sequence>
<keyword evidence="2" id="KW-1185">Reference proteome</keyword>
<proteinExistence type="predicted"/>
<dbReference type="EMBL" id="JAPDRQ010000070">
    <property type="protein sequence ID" value="KAJ9657014.1"/>
    <property type="molecule type" value="Genomic_DNA"/>
</dbReference>
<comment type="caution">
    <text evidence="1">The sequence shown here is derived from an EMBL/GenBank/DDBJ whole genome shotgun (WGS) entry which is preliminary data.</text>
</comment>
<protein>
    <submittedName>
        <fullName evidence="1">Uncharacterized protein</fullName>
    </submittedName>
</protein>
<reference evidence="1" key="1">
    <citation type="submission" date="2022-10" db="EMBL/GenBank/DDBJ databases">
        <title>Culturing micro-colonial fungi from biological soil crusts in the Mojave desert and describing Neophaeococcomyces mojavensis, and introducing the new genera and species Taxawa tesnikishii.</title>
        <authorList>
            <person name="Kurbessoian T."/>
            <person name="Stajich J.E."/>
        </authorList>
    </citation>
    <scope>NUCLEOTIDE SEQUENCE</scope>
    <source>
        <strain evidence="1">JES_112</strain>
    </source>
</reference>
<name>A0ACC3A836_9EURO</name>